<dbReference type="GO" id="GO:0003678">
    <property type="term" value="F:DNA helicase activity"/>
    <property type="evidence" value="ECO:0007669"/>
    <property type="project" value="TreeGrafter"/>
</dbReference>
<dbReference type="OrthoDB" id="9804325at2"/>
<dbReference type="InterPro" id="IPR014001">
    <property type="entry name" value="Helicase_ATP-bd"/>
</dbReference>
<evidence type="ECO:0000313" key="16">
    <source>
        <dbReference type="EMBL" id="KRL06238.1"/>
    </source>
</evidence>
<comment type="function">
    <text evidence="13">Couples transcription and DNA repair by recognizing RNA polymerase (RNAP) stalled at DNA lesions. Mediates ATP-dependent release of RNAP and its truncated transcript from the DNA, and recruitment of nucleotide excision repair machinery to the damaged site.</text>
</comment>
<keyword evidence="9 13" id="KW-0234">DNA repair</keyword>
<dbReference type="Pfam" id="PF00270">
    <property type="entry name" value="DEAD"/>
    <property type="match status" value="1"/>
</dbReference>
<feature type="domain" description="Helicase C-terminal" evidence="15">
    <location>
        <begin position="812"/>
        <end position="973"/>
    </location>
</feature>
<dbReference type="InterPro" id="IPR005118">
    <property type="entry name" value="TRCF_C"/>
</dbReference>
<organism evidence="16 17">
    <name type="scientific">Liquorilactobacillus oeni DSM 19972</name>
    <dbReference type="NCBI Taxonomy" id="1423777"/>
    <lineage>
        <taxon>Bacteria</taxon>
        <taxon>Bacillati</taxon>
        <taxon>Bacillota</taxon>
        <taxon>Bacilli</taxon>
        <taxon>Lactobacillales</taxon>
        <taxon>Lactobacillaceae</taxon>
        <taxon>Liquorilactobacillus</taxon>
    </lineage>
</organism>
<protein>
    <recommendedName>
        <fullName evidence="12 13">Transcription-repair-coupling factor</fullName>
        <shortName evidence="13">TRCF</shortName>
        <ecNumber evidence="13">3.6.4.-</ecNumber>
    </recommendedName>
</protein>
<dbReference type="InterPro" id="IPR011545">
    <property type="entry name" value="DEAD/DEAH_box_helicase_dom"/>
</dbReference>
<accession>A0A0R1MDQ9</accession>
<dbReference type="Gene3D" id="3.30.2060.10">
    <property type="entry name" value="Penicillin-binding protein 1b domain"/>
    <property type="match status" value="1"/>
</dbReference>
<dbReference type="Gene3D" id="3.90.1150.50">
    <property type="entry name" value="Transcription-repair-coupling factor, D7 domain"/>
    <property type="match status" value="1"/>
</dbReference>
<evidence type="ECO:0000256" key="9">
    <source>
        <dbReference type="ARBA" id="ARBA00023204"/>
    </source>
</evidence>
<evidence type="ECO:0000256" key="10">
    <source>
        <dbReference type="ARBA" id="ARBA00061104"/>
    </source>
</evidence>
<dbReference type="PATRIC" id="fig|1423777.3.peg.250"/>
<keyword evidence="4 13" id="KW-0227">DNA damage</keyword>
<dbReference type="InterPro" id="IPR027417">
    <property type="entry name" value="P-loop_NTPase"/>
</dbReference>
<proteinExistence type="inferred from homology"/>
<evidence type="ECO:0000256" key="7">
    <source>
        <dbReference type="ARBA" id="ARBA00022840"/>
    </source>
</evidence>
<dbReference type="InterPro" id="IPR001650">
    <property type="entry name" value="Helicase_C-like"/>
</dbReference>
<evidence type="ECO:0000256" key="1">
    <source>
        <dbReference type="ARBA" id="ARBA00004496"/>
    </source>
</evidence>
<dbReference type="InterPro" id="IPR047112">
    <property type="entry name" value="RecG/Mfd"/>
</dbReference>
<dbReference type="SUPFAM" id="SSF52540">
    <property type="entry name" value="P-loop containing nucleoside triphosphate hydrolases"/>
    <property type="match status" value="4"/>
</dbReference>
<dbReference type="FunFam" id="3.40.50.300:FF:000546">
    <property type="entry name" value="Transcription-repair-coupling factor"/>
    <property type="match status" value="1"/>
</dbReference>
<dbReference type="AlphaFoldDB" id="A0A0R1MDQ9"/>
<dbReference type="Pfam" id="PF00271">
    <property type="entry name" value="Helicase_C"/>
    <property type="match status" value="1"/>
</dbReference>
<dbReference type="InterPro" id="IPR037235">
    <property type="entry name" value="TRCF-like_C_D7"/>
</dbReference>
<evidence type="ECO:0000259" key="15">
    <source>
        <dbReference type="PROSITE" id="PS51194"/>
    </source>
</evidence>
<keyword evidence="3 13" id="KW-0547">Nucleotide-binding</keyword>
<keyword evidence="2 13" id="KW-0963">Cytoplasm</keyword>
<dbReference type="InterPro" id="IPR003711">
    <property type="entry name" value="CarD-like/TRCF_RID"/>
</dbReference>
<dbReference type="GO" id="GO:0003684">
    <property type="term" value="F:damaged DNA binding"/>
    <property type="evidence" value="ECO:0007669"/>
    <property type="project" value="InterPro"/>
</dbReference>
<dbReference type="STRING" id="1423777.FD46_GL000240"/>
<keyword evidence="6" id="KW-0347">Helicase</keyword>
<evidence type="ECO:0000259" key="14">
    <source>
        <dbReference type="PROSITE" id="PS51192"/>
    </source>
</evidence>
<dbReference type="Gene3D" id="2.40.10.170">
    <property type="match status" value="1"/>
</dbReference>
<dbReference type="SMART" id="SM00982">
    <property type="entry name" value="TRCF"/>
    <property type="match status" value="1"/>
</dbReference>
<dbReference type="InterPro" id="IPR036101">
    <property type="entry name" value="CarD-like/TRCF_RID_sf"/>
</dbReference>
<dbReference type="PROSITE" id="PS51194">
    <property type="entry name" value="HELICASE_CTER"/>
    <property type="match status" value="1"/>
</dbReference>
<dbReference type="Pfam" id="PF17757">
    <property type="entry name" value="UvrB_inter"/>
    <property type="match status" value="1"/>
</dbReference>
<dbReference type="Proteomes" id="UP000051686">
    <property type="component" value="Unassembled WGS sequence"/>
</dbReference>
<dbReference type="PANTHER" id="PTHR47964">
    <property type="entry name" value="ATP-DEPENDENT DNA HELICASE HOMOLOG RECG, CHLOROPLASTIC"/>
    <property type="match status" value="1"/>
</dbReference>
<dbReference type="SMART" id="SM00490">
    <property type="entry name" value="HELICc"/>
    <property type="match status" value="1"/>
</dbReference>
<dbReference type="SMART" id="SM01058">
    <property type="entry name" value="CarD_TRCF"/>
    <property type="match status" value="1"/>
</dbReference>
<dbReference type="RefSeq" id="WP_057895279.1">
    <property type="nucleotide sequence ID" value="NZ_AZEH01000014.1"/>
</dbReference>
<evidence type="ECO:0000256" key="5">
    <source>
        <dbReference type="ARBA" id="ARBA00022801"/>
    </source>
</evidence>
<evidence type="ECO:0000256" key="13">
    <source>
        <dbReference type="HAMAP-Rule" id="MF_00969"/>
    </source>
</evidence>
<dbReference type="NCBIfam" id="TIGR00580">
    <property type="entry name" value="mfd"/>
    <property type="match status" value="1"/>
</dbReference>
<dbReference type="SMART" id="SM00487">
    <property type="entry name" value="DEXDc"/>
    <property type="match status" value="1"/>
</dbReference>
<name>A0A0R1MDQ9_9LACO</name>
<keyword evidence="7 13" id="KW-0067">ATP-binding</keyword>
<gene>
    <name evidence="13" type="primary">mfd</name>
    <name evidence="16" type="ORF">FD46_GL000240</name>
</gene>
<dbReference type="HAMAP" id="MF_00969">
    <property type="entry name" value="TRCF"/>
    <property type="match status" value="1"/>
</dbReference>
<dbReference type="InterPro" id="IPR041471">
    <property type="entry name" value="UvrB_inter"/>
</dbReference>
<comment type="subcellular location">
    <subcellularLocation>
        <location evidence="1 13">Cytoplasm</location>
    </subcellularLocation>
</comment>
<dbReference type="PROSITE" id="PS51192">
    <property type="entry name" value="HELICASE_ATP_BIND_1"/>
    <property type="match status" value="1"/>
</dbReference>
<dbReference type="SUPFAM" id="SSF143517">
    <property type="entry name" value="TRCF domain-like"/>
    <property type="match status" value="1"/>
</dbReference>
<evidence type="ECO:0000256" key="6">
    <source>
        <dbReference type="ARBA" id="ARBA00022806"/>
    </source>
</evidence>
<comment type="similarity">
    <text evidence="11 13">In the C-terminal section; belongs to the helicase family. RecG subfamily.</text>
</comment>
<dbReference type="Pfam" id="PF03461">
    <property type="entry name" value="TRCF"/>
    <property type="match status" value="1"/>
</dbReference>
<evidence type="ECO:0000313" key="17">
    <source>
        <dbReference type="Proteomes" id="UP000051686"/>
    </source>
</evidence>
<keyword evidence="5 13" id="KW-0378">Hydrolase</keyword>
<keyword evidence="8 13" id="KW-0238">DNA-binding</keyword>
<comment type="caution">
    <text evidence="16">The sequence shown here is derived from an EMBL/GenBank/DDBJ whole genome shotgun (WGS) entry which is preliminary data.</text>
</comment>
<dbReference type="GO" id="GO:0000716">
    <property type="term" value="P:transcription-coupled nucleotide-excision repair, DNA damage recognition"/>
    <property type="evidence" value="ECO:0007669"/>
    <property type="project" value="UniProtKB-UniRule"/>
</dbReference>
<dbReference type="EC" id="3.6.4.-" evidence="13"/>
<dbReference type="Gene3D" id="3.40.50.300">
    <property type="entry name" value="P-loop containing nucleotide triphosphate hydrolases"/>
    <property type="match status" value="2"/>
</dbReference>
<sequence length="1175" mass="135082">MKIEELLLDTPAIKQWLKNVKIKQKRHLITGLLGSTKTLFIANFFNKQQKTILLVLDSLHHAQLLENELSNLVGSNQVCLYPVEEATAAEVAVSSPEYRAQRVGTLAALANSKKPQIVLSSVKGLKRLLPPPEIWSTSSLKLKIGQEIILTKLEGKLNLMGFERHKLVDKPGDFAVRGSIIDIYPFNQDRPVRIDLFDDEIDSLREFAPDTQRSLKNIEQTIILPATDLLLPVSFEERALKNVTLQYNKDKKLIKDKHFQLNLKETYNNLCESISAGFLQPAQAVFLDQVYPKRFSLLDYLEPDSFFMVDDYPRLLESERILDEENVQWKLEQLKKGGLFSEENWENKLRTLVKKNSSSSIFFSLFEKGMGQLTFDTKIDIKVRAVQQFFGQMPLLKMEVDRWKKQKQTVIFVLSNKEHLVKFMQILEDFEIQAILTKANALQPQRIQIIEGNLENGFELPQEKIIILTEHELLKKVVKKHPKRQTMENTERLKSYTELKKGDYVVHINHGIGRYMGMKTMEVSGRHQDYLTIIYRDNGKLFLPVSQIDRVQKYVSSEAQTPHINKLGGSEWAKTKKNVASKIEDIADDLIELYAKRETQKGYSYSADNEYQHEFEDAFPYTETPDQLRSTVEIKKDMQQQRPMDRLLIGDVGYGKTEVALRAAFKAIQDQKQVAFLVPTTVLAQQHYETMLSRFENFPVEVGILSRFRTNKQISETLSGLKDGSVDIVVGTHRLLSKDVAFADLGLLIIDEEQRFGVKHKERLKQLRSRVDVLTLTATPIPRTLNMSMLGVRDLSVIETAPMNRYPIQTYVLEQNYGVVADAITRELSRGGQTFYLHNRVSDIERVVSELETFVPEARIAYIHGQMTEFQLEKVLYDFIAGEYDVLVTTTIIETGVDIPNVNTLIVEDADHMGLAQLYQLRGRVGRSNRVAYAYFMYRPNKILTEVSEKRLEAIKDFTELGSGFKIAMRDLSIRGAGNLLGKQQHGFIDSVGYDLYTQMLKNAIAQKQGKQRDKRTDAEISLDTEAYLPTSYLEDQRQKIEIYKRIRKLENVEQYREVQSDLIDRFGDYPIEVENLLQIGLLKMYADRAQVELISQVRSKIKVVFAREVSHKLMAQNFLEALSQTKLKASLKVVAEKMQLEIMMQPKDKTASVMADLQVVLKKILQFLTNYKEK</sequence>
<dbReference type="Gene3D" id="3.40.50.11180">
    <property type="match status" value="1"/>
</dbReference>
<dbReference type="GO" id="GO:0005524">
    <property type="term" value="F:ATP binding"/>
    <property type="evidence" value="ECO:0007669"/>
    <property type="project" value="UniProtKB-UniRule"/>
</dbReference>
<feature type="domain" description="Helicase ATP-binding" evidence="14">
    <location>
        <begin position="637"/>
        <end position="798"/>
    </location>
</feature>
<evidence type="ECO:0000256" key="3">
    <source>
        <dbReference type="ARBA" id="ARBA00022741"/>
    </source>
</evidence>
<dbReference type="Pfam" id="PF02559">
    <property type="entry name" value="CarD_TRCF_RID"/>
    <property type="match status" value="1"/>
</dbReference>
<dbReference type="EMBL" id="AZEH01000014">
    <property type="protein sequence ID" value="KRL06238.1"/>
    <property type="molecule type" value="Genomic_DNA"/>
</dbReference>
<comment type="similarity">
    <text evidence="10 13">In the N-terminal section; belongs to the UvrB family.</text>
</comment>
<evidence type="ECO:0000256" key="8">
    <source>
        <dbReference type="ARBA" id="ARBA00023125"/>
    </source>
</evidence>
<evidence type="ECO:0000256" key="12">
    <source>
        <dbReference type="ARBA" id="ARBA00070128"/>
    </source>
</evidence>
<dbReference type="InterPro" id="IPR004576">
    <property type="entry name" value="Mfd"/>
</dbReference>
<dbReference type="GO" id="GO:0006355">
    <property type="term" value="P:regulation of DNA-templated transcription"/>
    <property type="evidence" value="ECO:0007669"/>
    <property type="project" value="UniProtKB-UniRule"/>
</dbReference>
<dbReference type="GO" id="GO:0016787">
    <property type="term" value="F:hydrolase activity"/>
    <property type="evidence" value="ECO:0007669"/>
    <property type="project" value="UniProtKB-KW"/>
</dbReference>
<keyword evidence="17" id="KW-1185">Reference proteome</keyword>
<dbReference type="PANTHER" id="PTHR47964:SF1">
    <property type="entry name" value="ATP-DEPENDENT DNA HELICASE HOMOLOG RECG, CHLOROPLASTIC"/>
    <property type="match status" value="1"/>
</dbReference>
<dbReference type="GO" id="GO:0005737">
    <property type="term" value="C:cytoplasm"/>
    <property type="evidence" value="ECO:0007669"/>
    <property type="project" value="UniProtKB-SubCell"/>
</dbReference>
<evidence type="ECO:0000256" key="2">
    <source>
        <dbReference type="ARBA" id="ARBA00022490"/>
    </source>
</evidence>
<dbReference type="SUPFAM" id="SSF141259">
    <property type="entry name" value="CarD-like"/>
    <property type="match status" value="1"/>
</dbReference>
<evidence type="ECO:0000256" key="11">
    <source>
        <dbReference type="ARBA" id="ARBA00061399"/>
    </source>
</evidence>
<reference evidence="16 17" key="1">
    <citation type="journal article" date="2015" name="Genome Announc.">
        <title>Expanding the biotechnology potential of lactobacilli through comparative genomics of 213 strains and associated genera.</title>
        <authorList>
            <person name="Sun Z."/>
            <person name="Harris H.M."/>
            <person name="McCann A."/>
            <person name="Guo C."/>
            <person name="Argimon S."/>
            <person name="Zhang W."/>
            <person name="Yang X."/>
            <person name="Jeffery I.B."/>
            <person name="Cooney J.C."/>
            <person name="Kagawa T.F."/>
            <person name="Liu W."/>
            <person name="Song Y."/>
            <person name="Salvetti E."/>
            <person name="Wrobel A."/>
            <person name="Rasinkangas P."/>
            <person name="Parkhill J."/>
            <person name="Rea M.C."/>
            <person name="O'Sullivan O."/>
            <person name="Ritari J."/>
            <person name="Douillard F.P."/>
            <person name="Paul Ross R."/>
            <person name="Yang R."/>
            <person name="Briner A.E."/>
            <person name="Felis G.E."/>
            <person name="de Vos W.M."/>
            <person name="Barrangou R."/>
            <person name="Klaenhammer T.R."/>
            <person name="Caufield P.W."/>
            <person name="Cui Y."/>
            <person name="Zhang H."/>
            <person name="O'Toole P.W."/>
        </authorList>
    </citation>
    <scope>NUCLEOTIDE SEQUENCE [LARGE SCALE GENOMIC DNA]</scope>
    <source>
        <strain evidence="16 17">DSM 19972</strain>
    </source>
</reference>
<evidence type="ECO:0000256" key="4">
    <source>
        <dbReference type="ARBA" id="ARBA00022763"/>
    </source>
</evidence>
<dbReference type="CDD" id="cd17991">
    <property type="entry name" value="DEXHc_TRCF"/>
    <property type="match status" value="1"/>
</dbReference>